<proteinExistence type="predicted"/>
<name>A0A1W1YTF9_9FLAO</name>
<dbReference type="Proteomes" id="UP000192360">
    <property type="component" value="Unassembled WGS sequence"/>
</dbReference>
<dbReference type="RefSeq" id="WP_084060118.1">
    <property type="nucleotide sequence ID" value="NZ_FWXO01000001.1"/>
</dbReference>
<sequence length="327" mass="36784">MKKLLGLLTLVLIVNNSCKDDKEAKYLPESIGAINSLAVVMDNQLWQGEAGDKVREYFAAPVAGLTMEEPLFTINFMPQSVFTGSIRNTRSILFITKDSTSKTLIKTDVYAKPQKVAVISGTNVQDIIKNIEASASEIINAFKGLEITEAQKRFQRSLNKEKVLSDNFGITLDIPSAYKVGRQEPNFVWYSRQVPKGEMSVIVYAMPEDYFKTDTTFVKDIIRMRDSIGSVYIPGEDIAGKQNHMITEKYLAPQVYPTEVGGQKAVEVRGLWEMSDYPMGGPYLLYIINDKAKNRKLIVEGFTFAPATQKRDNMFELEAIIKSIKFN</sequence>
<evidence type="ECO:0000313" key="2">
    <source>
        <dbReference type="Proteomes" id="UP000192360"/>
    </source>
</evidence>
<dbReference type="AlphaFoldDB" id="A0A1W1YTF9"/>
<organism evidence="1 2">
    <name type="scientific">Cellulophaga tyrosinoxydans</name>
    <dbReference type="NCBI Taxonomy" id="504486"/>
    <lineage>
        <taxon>Bacteria</taxon>
        <taxon>Pseudomonadati</taxon>
        <taxon>Bacteroidota</taxon>
        <taxon>Flavobacteriia</taxon>
        <taxon>Flavobacteriales</taxon>
        <taxon>Flavobacteriaceae</taxon>
        <taxon>Cellulophaga</taxon>
    </lineage>
</organism>
<evidence type="ECO:0000313" key="1">
    <source>
        <dbReference type="EMBL" id="SMC38998.1"/>
    </source>
</evidence>
<gene>
    <name evidence="1" type="ORF">SAMN05660703_0823</name>
</gene>
<dbReference type="InterPro" id="IPR032286">
    <property type="entry name" value="DUF4837"/>
</dbReference>
<protein>
    <recommendedName>
        <fullName evidence="3">DUF4837 domain-containing protein</fullName>
    </recommendedName>
</protein>
<dbReference type="OrthoDB" id="1115230at2"/>
<dbReference type="Pfam" id="PF16125">
    <property type="entry name" value="DUF4837"/>
    <property type="match status" value="1"/>
</dbReference>
<accession>A0A1W1YTF9</accession>
<reference evidence="1 2" key="1">
    <citation type="submission" date="2017-04" db="EMBL/GenBank/DDBJ databases">
        <authorList>
            <person name="Afonso C.L."/>
            <person name="Miller P.J."/>
            <person name="Scott M.A."/>
            <person name="Spackman E."/>
            <person name="Goraichik I."/>
            <person name="Dimitrov K.M."/>
            <person name="Suarez D.L."/>
            <person name="Swayne D.E."/>
        </authorList>
    </citation>
    <scope>NUCLEOTIDE SEQUENCE [LARGE SCALE GENOMIC DNA]</scope>
    <source>
        <strain evidence="1 2">DSM 21164</strain>
    </source>
</reference>
<keyword evidence="2" id="KW-1185">Reference proteome</keyword>
<evidence type="ECO:0008006" key="3">
    <source>
        <dbReference type="Google" id="ProtNLM"/>
    </source>
</evidence>
<dbReference type="EMBL" id="FWXO01000001">
    <property type="protein sequence ID" value="SMC38998.1"/>
    <property type="molecule type" value="Genomic_DNA"/>
</dbReference>
<dbReference type="STRING" id="504486.SAMN05660703_0823"/>